<dbReference type="GO" id="GO:0005829">
    <property type="term" value="C:cytosol"/>
    <property type="evidence" value="ECO:0007669"/>
    <property type="project" value="TreeGrafter"/>
</dbReference>
<evidence type="ECO:0000259" key="7">
    <source>
        <dbReference type="Pfam" id="PF00749"/>
    </source>
</evidence>
<evidence type="ECO:0000256" key="1">
    <source>
        <dbReference type="ARBA" id="ARBA00022490"/>
    </source>
</evidence>
<dbReference type="InterPro" id="IPR020059">
    <property type="entry name" value="Glu/Gln-tRNA-synth_Ib_codon-bd"/>
</dbReference>
<keyword evidence="1" id="KW-0963">Cytoplasm</keyword>
<dbReference type="Pfam" id="PF00749">
    <property type="entry name" value="tRNA-synt_1c"/>
    <property type="match status" value="1"/>
</dbReference>
<proteinExistence type="predicted"/>
<dbReference type="GO" id="GO:0005524">
    <property type="term" value="F:ATP binding"/>
    <property type="evidence" value="ECO:0007669"/>
    <property type="project" value="UniProtKB-KW"/>
</dbReference>
<dbReference type="NCBIfam" id="TIGR00440">
    <property type="entry name" value="glnS"/>
    <property type="match status" value="1"/>
</dbReference>
<evidence type="ECO:0000256" key="6">
    <source>
        <dbReference type="ARBA" id="ARBA00023146"/>
    </source>
</evidence>
<dbReference type="SUPFAM" id="SSF52374">
    <property type="entry name" value="Nucleotidylyl transferase"/>
    <property type="match status" value="1"/>
</dbReference>
<dbReference type="SUPFAM" id="SSF50715">
    <property type="entry name" value="Ribosomal protein L25-like"/>
    <property type="match status" value="1"/>
</dbReference>
<keyword evidence="4" id="KW-0067">ATP-binding</keyword>
<dbReference type="Gene3D" id="2.40.240.10">
    <property type="entry name" value="Ribosomal Protein L25, Chain P"/>
    <property type="match status" value="1"/>
</dbReference>
<dbReference type="InterPro" id="IPR000924">
    <property type="entry name" value="Glu/Gln-tRNA-synth"/>
</dbReference>
<evidence type="ECO:0000313" key="9">
    <source>
        <dbReference type="EMBL" id="SVB36653.1"/>
    </source>
</evidence>
<keyword evidence="2" id="KW-0436">Ligase</keyword>
<protein>
    <recommendedName>
        <fullName evidence="10">Glutamine--tRNA ligase</fullName>
    </recommendedName>
</protein>
<dbReference type="EMBL" id="UINC01038926">
    <property type="protein sequence ID" value="SVB36653.1"/>
    <property type="molecule type" value="Genomic_DNA"/>
</dbReference>
<keyword evidence="3" id="KW-0547">Nucleotide-binding</keyword>
<evidence type="ECO:0000256" key="3">
    <source>
        <dbReference type="ARBA" id="ARBA00022741"/>
    </source>
</evidence>
<dbReference type="CDD" id="cd00807">
    <property type="entry name" value="GlnRS_core"/>
    <property type="match status" value="1"/>
</dbReference>
<dbReference type="Gene3D" id="3.40.50.620">
    <property type="entry name" value="HUPs"/>
    <property type="match status" value="1"/>
</dbReference>
<dbReference type="InterPro" id="IPR050132">
    <property type="entry name" value="Gln/Glu-tRNA_Ligase"/>
</dbReference>
<dbReference type="InterPro" id="IPR014729">
    <property type="entry name" value="Rossmann-like_a/b/a_fold"/>
</dbReference>
<dbReference type="GO" id="GO:0006425">
    <property type="term" value="P:glutaminyl-tRNA aminoacylation"/>
    <property type="evidence" value="ECO:0007669"/>
    <property type="project" value="InterPro"/>
</dbReference>
<dbReference type="PANTHER" id="PTHR43097">
    <property type="entry name" value="GLUTAMINE-TRNA LIGASE"/>
    <property type="match status" value="1"/>
</dbReference>
<dbReference type="InterPro" id="IPR020056">
    <property type="entry name" value="Rbsml_bL25/Gln-tRNA_synth_N"/>
</dbReference>
<evidence type="ECO:0000256" key="5">
    <source>
        <dbReference type="ARBA" id="ARBA00022917"/>
    </source>
</evidence>
<dbReference type="InterPro" id="IPR020058">
    <property type="entry name" value="Glu/Gln-tRNA-synth_Ib_cat-dom"/>
</dbReference>
<evidence type="ECO:0000259" key="8">
    <source>
        <dbReference type="Pfam" id="PF03950"/>
    </source>
</evidence>
<name>A0A382DGB1_9ZZZZ</name>
<sequence length="423" mass="49457">MSKNTSDQTNFIQKIIDNDNASGKWDTRVHTRFPPEPNGYLHIGHAKSICLNFGLAEKNNGKCNLRFDDTNPVKEEEEFVQSIIEDVKWLGFDWEDRLFYASDYFNQMYEYAVQLIRDGRAFVCDQTADEIKDCRGTLTESGQESPYRNRSVDENLDLFQRMKDGEFNNGVKTLRARIDMSHSNLNMRDPVIYRILHAPHHRTGDTWCIYPMYDWAHGLEDSIERITHSICTLEFEDHRPLYDWYLDQLGVYHPQQIEFARLNLNFTVVSKRKLKQLVDENHVDGWDDPRMPTLSGLRRRGYTPESIRNFAEDVGITKRDSVIDVVRLENSLREELNKKAPRVLGVLNPLKVVITNYPDEKTEMLEAINNPEDPAAGTRDLPFSKELYIEQADFMEDPPKKFFRLGPGREVRLRYAYFVTCTH</sequence>
<reference evidence="9" key="1">
    <citation type="submission" date="2018-05" db="EMBL/GenBank/DDBJ databases">
        <authorList>
            <person name="Lanie J.A."/>
            <person name="Ng W.-L."/>
            <person name="Kazmierczak K.M."/>
            <person name="Andrzejewski T.M."/>
            <person name="Davidsen T.M."/>
            <person name="Wayne K.J."/>
            <person name="Tettelin H."/>
            <person name="Glass J.I."/>
            <person name="Rusch D."/>
            <person name="Podicherti R."/>
            <person name="Tsui H.-C.T."/>
            <person name="Winkler M.E."/>
        </authorList>
    </citation>
    <scope>NUCLEOTIDE SEQUENCE</scope>
</reference>
<feature type="non-terminal residue" evidence="9">
    <location>
        <position position="423"/>
    </location>
</feature>
<dbReference type="InterPro" id="IPR004514">
    <property type="entry name" value="Gln-tRNA-synth"/>
</dbReference>
<evidence type="ECO:0000256" key="2">
    <source>
        <dbReference type="ARBA" id="ARBA00022598"/>
    </source>
</evidence>
<keyword evidence="6" id="KW-0030">Aminoacyl-tRNA synthetase</keyword>
<dbReference type="NCBIfam" id="NF011291">
    <property type="entry name" value="PRK14703.1"/>
    <property type="match status" value="1"/>
</dbReference>
<keyword evidence="5" id="KW-0648">Protein biosynthesis</keyword>
<evidence type="ECO:0008006" key="10">
    <source>
        <dbReference type="Google" id="ProtNLM"/>
    </source>
</evidence>
<dbReference type="PRINTS" id="PR00987">
    <property type="entry name" value="TRNASYNTHGLU"/>
</dbReference>
<dbReference type="InterPro" id="IPR011035">
    <property type="entry name" value="Ribosomal_bL25/Gln-tRNA_synth"/>
</dbReference>
<dbReference type="Pfam" id="PF03950">
    <property type="entry name" value="tRNA-synt_1c_C"/>
    <property type="match status" value="1"/>
</dbReference>
<feature type="domain" description="Glutamyl/glutaminyl-tRNA synthetase class Ib catalytic" evidence="7">
    <location>
        <begin position="29"/>
        <end position="337"/>
    </location>
</feature>
<dbReference type="FunFam" id="3.40.50.620:FF:000037">
    <property type="entry name" value="Glutamine--tRNA ligase cytoplasmic"/>
    <property type="match status" value="1"/>
</dbReference>
<evidence type="ECO:0000256" key="4">
    <source>
        <dbReference type="ARBA" id="ARBA00022840"/>
    </source>
</evidence>
<dbReference type="AlphaFoldDB" id="A0A382DGB1"/>
<dbReference type="PANTHER" id="PTHR43097:SF5">
    <property type="entry name" value="GLUTAMATE--TRNA LIGASE"/>
    <property type="match status" value="1"/>
</dbReference>
<organism evidence="9">
    <name type="scientific">marine metagenome</name>
    <dbReference type="NCBI Taxonomy" id="408172"/>
    <lineage>
        <taxon>unclassified sequences</taxon>
        <taxon>metagenomes</taxon>
        <taxon>ecological metagenomes</taxon>
    </lineage>
</organism>
<feature type="domain" description="Glutamyl/glutaminyl-tRNA synthetase class Ib anti-codon binding" evidence="8">
    <location>
        <begin position="340"/>
        <end position="422"/>
    </location>
</feature>
<accession>A0A382DGB1</accession>
<dbReference type="GO" id="GO:0004819">
    <property type="term" value="F:glutamine-tRNA ligase activity"/>
    <property type="evidence" value="ECO:0007669"/>
    <property type="project" value="InterPro"/>
</dbReference>
<gene>
    <name evidence="9" type="ORF">METZ01_LOCUS189507</name>
</gene>